<dbReference type="GO" id="GO:0004359">
    <property type="term" value="F:glutaminase activity"/>
    <property type="evidence" value="ECO:0007669"/>
    <property type="project" value="InterPro"/>
</dbReference>
<evidence type="ECO:0000256" key="10">
    <source>
        <dbReference type="ARBA" id="ARBA00055966"/>
    </source>
</evidence>
<comment type="subunit">
    <text evidence="2 13">Homodimer.</text>
</comment>
<dbReference type="InterPro" id="IPR014729">
    <property type="entry name" value="Rossmann-like_a/b/a_fold"/>
</dbReference>
<evidence type="ECO:0000259" key="16">
    <source>
        <dbReference type="Pfam" id="PF02540"/>
    </source>
</evidence>
<evidence type="ECO:0000256" key="9">
    <source>
        <dbReference type="ARBA" id="ARBA00051206"/>
    </source>
</evidence>
<evidence type="ECO:0000256" key="7">
    <source>
        <dbReference type="ARBA" id="ARBA00022842"/>
    </source>
</evidence>
<dbReference type="GO" id="GO:0003952">
    <property type="term" value="F:NAD+ synthase (glutamine-hydrolyzing) activity"/>
    <property type="evidence" value="ECO:0007669"/>
    <property type="project" value="InterPro"/>
</dbReference>
<dbReference type="NCBIfam" id="TIGR00552">
    <property type="entry name" value="nadE"/>
    <property type="match status" value="1"/>
</dbReference>
<evidence type="ECO:0000256" key="1">
    <source>
        <dbReference type="ARBA" id="ARBA00005859"/>
    </source>
</evidence>
<feature type="binding site" evidence="13">
    <location>
        <position position="211"/>
    </location>
    <ligand>
        <name>ATP</name>
        <dbReference type="ChEBI" id="CHEBI:30616"/>
    </ligand>
</feature>
<comment type="function">
    <text evidence="10 13">Catalyzes the ATP-dependent amidation of deamido-NAD to form NAD. Uses ammonia as a nitrogen source.</text>
</comment>
<evidence type="ECO:0000313" key="17">
    <source>
        <dbReference type="EMBL" id="SIT05492.1"/>
    </source>
</evidence>
<proteinExistence type="inferred from homology"/>
<dbReference type="RefSeq" id="WP_009711023.1">
    <property type="nucleotide sequence ID" value="NZ_CP048103.1"/>
</dbReference>
<dbReference type="UniPathway" id="UPA00253">
    <property type="reaction ID" value="UER00333"/>
</dbReference>
<comment type="similarity">
    <text evidence="1 13 14">Belongs to the NAD synthetase family.</text>
</comment>
<dbReference type="Proteomes" id="UP000186795">
    <property type="component" value="Unassembled WGS sequence"/>
</dbReference>
<evidence type="ECO:0000256" key="5">
    <source>
        <dbReference type="ARBA" id="ARBA00022741"/>
    </source>
</evidence>
<dbReference type="NCBIfam" id="NF001979">
    <property type="entry name" value="PRK00768.1"/>
    <property type="match status" value="1"/>
</dbReference>
<dbReference type="InterPro" id="IPR003694">
    <property type="entry name" value="NAD_synthase"/>
</dbReference>
<keyword evidence="8 13" id="KW-0520">NAD</keyword>
<evidence type="ECO:0000256" key="12">
    <source>
        <dbReference type="ARBA" id="ARBA00070926"/>
    </source>
</evidence>
<dbReference type="OrthoDB" id="9803818at2"/>
<feature type="binding site" evidence="13">
    <location>
        <begin position="46"/>
        <end position="53"/>
    </location>
    <ligand>
        <name>ATP</name>
        <dbReference type="ChEBI" id="CHEBI:30616"/>
    </ligand>
</feature>
<dbReference type="GO" id="GO:0046872">
    <property type="term" value="F:metal ion binding"/>
    <property type="evidence" value="ECO:0007669"/>
    <property type="project" value="UniProtKB-KW"/>
</dbReference>
<dbReference type="EMBL" id="FTOD01000011">
    <property type="protein sequence ID" value="SIT05492.1"/>
    <property type="molecule type" value="Genomic_DNA"/>
</dbReference>
<gene>
    <name evidence="13" type="primary">nadE</name>
    <name evidence="17" type="ORF">SAMN05421790_11162</name>
</gene>
<feature type="binding site" description="in other chain" evidence="13">
    <location>
        <position position="173"/>
    </location>
    <ligand>
        <name>deamido-NAD(+)</name>
        <dbReference type="ChEBI" id="CHEBI:58437"/>
        <note>ligand shared between two neighboring subunits</note>
    </ligand>
</feature>
<evidence type="ECO:0000256" key="14">
    <source>
        <dbReference type="RuleBase" id="RU003811"/>
    </source>
</evidence>
<dbReference type="HAMAP" id="MF_00193">
    <property type="entry name" value="NadE_ammonia_dep"/>
    <property type="match status" value="1"/>
</dbReference>
<dbReference type="GO" id="GO:0005737">
    <property type="term" value="C:cytoplasm"/>
    <property type="evidence" value="ECO:0007669"/>
    <property type="project" value="InterPro"/>
</dbReference>
<reference evidence="18" key="1">
    <citation type="submission" date="2017-01" db="EMBL/GenBank/DDBJ databases">
        <authorList>
            <person name="Varghese N."/>
            <person name="Submissions S."/>
        </authorList>
    </citation>
    <scope>NUCLEOTIDE SEQUENCE [LARGE SCALE GENOMIC DNA]</scope>
    <source>
        <strain evidence="18">DSM 45196</strain>
    </source>
</reference>
<keyword evidence="4 13" id="KW-0479">Metal-binding</keyword>
<feature type="binding site" evidence="13">
    <location>
        <position position="180"/>
    </location>
    <ligand>
        <name>deamido-NAD(+)</name>
        <dbReference type="ChEBI" id="CHEBI:58437"/>
        <note>ligand shared between two neighboring subunits</note>
    </ligand>
</feature>
<dbReference type="Gene3D" id="3.40.50.620">
    <property type="entry name" value="HUPs"/>
    <property type="match status" value="1"/>
</dbReference>
<keyword evidence="3 13" id="KW-0436">Ligase</keyword>
<evidence type="ECO:0000256" key="15">
    <source>
        <dbReference type="RuleBase" id="RU003812"/>
    </source>
</evidence>
<keyword evidence="7 13" id="KW-0460">Magnesium</keyword>
<dbReference type="GO" id="GO:0009435">
    <property type="term" value="P:NAD+ biosynthetic process"/>
    <property type="evidence" value="ECO:0007669"/>
    <property type="project" value="UniProtKB-UniRule"/>
</dbReference>
<feature type="binding site" evidence="13">
    <location>
        <position position="52"/>
    </location>
    <ligand>
        <name>Mg(2+)</name>
        <dbReference type="ChEBI" id="CHEBI:18420"/>
    </ligand>
</feature>
<evidence type="ECO:0000256" key="2">
    <source>
        <dbReference type="ARBA" id="ARBA00011738"/>
    </source>
</evidence>
<keyword evidence="5 13" id="KW-0547">Nucleotide-binding</keyword>
<dbReference type="FunFam" id="3.40.50.620:FF:000015">
    <property type="entry name" value="NH(3)-dependent NAD(+) synthetase"/>
    <property type="match status" value="1"/>
</dbReference>
<evidence type="ECO:0000256" key="13">
    <source>
        <dbReference type="HAMAP-Rule" id="MF_00193"/>
    </source>
</evidence>
<feature type="binding site" evidence="13">
    <location>
        <position position="189"/>
    </location>
    <ligand>
        <name>ATP</name>
        <dbReference type="ChEBI" id="CHEBI:30616"/>
    </ligand>
</feature>
<dbReference type="PANTHER" id="PTHR23090">
    <property type="entry name" value="NH 3 /GLUTAMINE-DEPENDENT NAD + SYNTHETASE"/>
    <property type="match status" value="1"/>
</dbReference>
<feature type="binding site" description="in other chain" evidence="13">
    <location>
        <begin position="260"/>
        <end position="261"/>
    </location>
    <ligand>
        <name>deamido-NAD(+)</name>
        <dbReference type="ChEBI" id="CHEBI:58437"/>
        <note>ligand shared between two neighboring subunits</note>
    </ligand>
</feature>
<dbReference type="InterPro" id="IPR022310">
    <property type="entry name" value="NAD/GMP_synthase"/>
</dbReference>
<accession>A0A1N7P4F7</accession>
<protein>
    <recommendedName>
        <fullName evidence="12 13">NH(3)-dependent NAD(+) synthetase</fullName>
        <ecNumber evidence="11 13">6.3.1.5</ecNumber>
    </recommendedName>
</protein>
<dbReference type="EC" id="6.3.1.5" evidence="11 13"/>
<dbReference type="AlphaFoldDB" id="A0A1N7P4F7"/>
<comment type="catalytic activity">
    <reaction evidence="9 13 15">
        <text>deamido-NAD(+) + NH4(+) + ATP = AMP + diphosphate + NAD(+) + H(+)</text>
        <dbReference type="Rhea" id="RHEA:21188"/>
        <dbReference type="ChEBI" id="CHEBI:15378"/>
        <dbReference type="ChEBI" id="CHEBI:28938"/>
        <dbReference type="ChEBI" id="CHEBI:30616"/>
        <dbReference type="ChEBI" id="CHEBI:33019"/>
        <dbReference type="ChEBI" id="CHEBI:57540"/>
        <dbReference type="ChEBI" id="CHEBI:58437"/>
        <dbReference type="ChEBI" id="CHEBI:456215"/>
        <dbReference type="EC" id="6.3.1.5"/>
    </reaction>
</comment>
<evidence type="ECO:0000256" key="11">
    <source>
        <dbReference type="ARBA" id="ARBA00066987"/>
    </source>
</evidence>
<evidence type="ECO:0000313" key="18">
    <source>
        <dbReference type="Proteomes" id="UP000186795"/>
    </source>
</evidence>
<comment type="pathway">
    <text evidence="13">Cofactor biosynthesis; NAD(+) biosynthesis; NAD(+) from deamido-NAD(+) (ammonia route): step 1/1.</text>
</comment>
<dbReference type="GO" id="GO:0008795">
    <property type="term" value="F:NAD+ synthase activity"/>
    <property type="evidence" value="ECO:0007669"/>
    <property type="project" value="UniProtKB-UniRule"/>
</dbReference>
<evidence type="ECO:0000256" key="8">
    <source>
        <dbReference type="ARBA" id="ARBA00023027"/>
    </source>
</evidence>
<keyword evidence="18" id="KW-1185">Reference proteome</keyword>
<dbReference type="Pfam" id="PF02540">
    <property type="entry name" value="NAD_synthase"/>
    <property type="match status" value="1"/>
</dbReference>
<name>A0A1N7P4F7_9BACL</name>
<sequence length="276" mass="30942">MSSIQRQIIAELHVKPAIDPDREVRMRLEFIKEYVKATATKGLVLGISGGQDSTLAGKLAQMAMEELRKESGERFRFVAMRLPYGVQKDEDDAQQALRFIQPDETLTFHIQDAVDGSVRAFHDATGQTLPDFVKGNVKARERMIAQYQIAGVRNLLVVGTDHAAEAVTGFFTKYGDGGCDLVPLYGLNKRQGKQLLKHLGAPSSLYMKIPTADLLDDRPGRADEEELGITYEQIDDYLEGKEVGAEVAARIRQKYLSSRHKRTTPTSPFDNWWKTK</sequence>
<dbReference type="GO" id="GO:0005524">
    <property type="term" value="F:ATP binding"/>
    <property type="evidence" value="ECO:0007669"/>
    <property type="project" value="UniProtKB-UniRule"/>
</dbReference>
<dbReference type="SUPFAM" id="SSF52402">
    <property type="entry name" value="Adenine nucleotide alpha hydrolases-like"/>
    <property type="match status" value="1"/>
</dbReference>
<evidence type="ECO:0000256" key="4">
    <source>
        <dbReference type="ARBA" id="ARBA00022723"/>
    </source>
</evidence>
<dbReference type="CDD" id="cd00553">
    <property type="entry name" value="NAD_synthase"/>
    <property type="match status" value="1"/>
</dbReference>
<dbReference type="InterPro" id="IPR022926">
    <property type="entry name" value="NH(3)-dep_NAD(+)_synth"/>
</dbReference>
<dbReference type="PANTHER" id="PTHR23090:SF7">
    <property type="entry name" value="NH(3)-DEPENDENT NAD(+) SYNTHETASE"/>
    <property type="match status" value="1"/>
</dbReference>
<feature type="binding site" description="in other chain" evidence="13">
    <location>
        <position position="140"/>
    </location>
    <ligand>
        <name>deamido-NAD(+)</name>
        <dbReference type="ChEBI" id="CHEBI:58437"/>
        <note>ligand shared between two neighboring subunits</note>
    </ligand>
</feature>
<feature type="binding site" evidence="13">
    <location>
        <position position="160"/>
    </location>
    <ligand>
        <name>ATP</name>
        <dbReference type="ChEBI" id="CHEBI:30616"/>
    </ligand>
</feature>
<feature type="domain" description="NAD/GMP synthase" evidence="16">
    <location>
        <begin position="25"/>
        <end position="265"/>
    </location>
</feature>
<evidence type="ECO:0000256" key="3">
    <source>
        <dbReference type="ARBA" id="ARBA00022598"/>
    </source>
</evidence>
<feature type="binding site" evidence="13">
    <location>
        <position position="165"/>
    </location>
    <ligand>
        <name>Mg(2+)</name>
        <dbReference type="ChEBI" id="CHEBI:18420"/>
    </ligand>
</feature>
<evidence type="ECO:0000256" key="6">
    <source>
        <dbReference type="ARBA" id="ARBA00022840"/>
    </source>
</evidence>
<organism evidence="17 18">
    <name type="scientific">Kroppenstedtia eburnea</name>
    <dbReference type="NCBI Taxonomy" id="714067"/>
    <lineage>
        <taxon>Bacteria</taxon>
        <taxon>Bacillati</taxon>
        <taxon>Bacillota</taxon>
        <taxon>Bacilli</taxon>
        <taxon>Bacillales</taxon>
        <taxon>Thermoactinomycetaceae</taxon>
        <taxon>Kroppenstedtia</taxon>
    </lineage>
</organism>
<keyword evidence="6 13" id="KW-0067">ATP-binding</keyword>